<keyword evidence="3" id="KW-1185">Reference proteome</keyword>
<dbReference type="PANTHER" id="PTHR33734">
    <property type="entry name" value="LYSM DOMAIN-CONTAINING GPI-ANCHORED PROTEIN 2"/>
    <property type="match status" value="1"/>
</dbReference>
<feature type="domain" description="LysM" evidence="1">
    <location>
        <begin position="9"/>
        <end position="57"/>
    </location>
</feature>
<evidence type="ECO:0000313" key="2">
    <source>
        <dbReference type="EMBL" id="RNA69282.1"/>
    </source>
</evidence>
<comment type="caution">
    <text evidence="2">The sequence shown here is derived from an EMBL/GenBank/DDBJ whole genome shotgun (WGS) entry which is preliminary data.</text>
</comment>
<protein>
    <submittedName>
        <fullName evidence="2">LysM peptidoglycan-binding domain-containing protein</fullName>
    </submittedName>
</protein>
<dbReference type="SUPFAM" id="SSF54106">
    <property type="entry name" value="LysM domain"/>
    <property type="match status" value="3"/>
</dbReference>
<dbReference type="OrthoDB" id="308800at2"/>
<organism evidence="2 3">
    <name type="scientific">Alteribacter keqinensis</name>
    <dbReference type="NCBI Taxonomy" id="2483800"/>
    <lineage>
        <taxon>Bacteria</taxon>
        <taxon>Bacillati</taxon>
        <taxon>Bacillota</taxon>
        <taxon>Bacilli</taxon>
        <taxon>Bacillales</taxon>
        <taxon>Bacillaceae</taxon>
        <taxon>Alteribacter</taxon>
    </lineage>
</organism>
<dbReference type="Pfam" id="PF10648">
    <property type="entry name" value="Gmad2"/>
    <property type="match status" value="1"/>
</dbReference>
<dbReference type="GO" id="GO:0008932">
    <property type="term" value="F:lytic endotransglycosylase activity"/>
    <property type="evidence" value="ECO:0007669"/>
    <property type="project" value="TreeGrafter"/>
</dbReference>
<dbReference type="CDD" id="cd00118">
    <property type="entry name" value="LysM"/>
    <property type="match status" value="2"/>
</dbReference>
<dbReference type="InterPro" id="IPR018392">
    <property type="entry name" value="LysM"/>
</dbReference>
<feature type="domain" description="LysM" evidence="1">
    <location>
        <begin position="67"/>
        <end position="112"/>
    </location>
</feature>
<dbReference type="SMART" id="SM00257">
    <property type="entry name" value="LysM"/>
    <property type="match status" value="3"/>
</dbReference>
<dbReference type="EMBL" id="RHIB01000001">
    <property type="protein sequence ID" value="RNA69282.1"/>
    <property type="molecule type" value="Genomic_DNA"/>
</dbReference>
<reference evidence="2 3" key="1">
    <citation type="submission" date="2018-10" db="EMBL/GenBank/DDBJ databases">
        <title>Bacillus Keqinensis sp. nov., a moderately halophilic bacterium isolated from a saline-alkaline lake.</title>
        <authorList>
            <person name="Wang H."/>
        </authorList>
    </citation>
    <scope>NUCLEOTIDE SEQUENCE [LARGE SCALE GENOMIC DNA]</scope>
    <source>
        <strain evidence="2 3">KQ-3</strain>
    </source>
</reference>
<proteinExistence type="predicted"/>
<dbReference type="InterPro" id="IPR036779">
    <property type="entry name" value="LysM_dom_sf"/>
</dbReference>
<dbReference type="PROSITE" id="PS51782">
    <property type="entry name" value="LYSM"/>
    <property type="match status" value="3"/>
</dbReference>
<dbReference type="Gene3D" id="3.10.350.10">
    <property type="entry name" value="LysM domain"/>
    <property type="match status" value="3"/>
</dbReference>
<evidence type="ECO:0000313" key="3">
    <source>
        <dbReference type="Proteomes" id="UP000278746"/>
    </source>
</evidence>
<dbReference type="Proteomes" id="UP000278746">
    <property type="component" value="Unassembled WGS sequence"/>
</dbReference>
<dbReference type="InterPro" id="IPR018911">
    <property type="entry name" value="Gmad2_Ig-like_dom"/>
</dbReference>
<accession>A0A3M7TWK7</accession>
<dbReference type="PANTHER" id="PTHR33734:SF22">
    <property type="entry name" value="MEMBRANE-BOUND LYTIC MUREIN TRANSGLYCOSYLASE D"/>
    <property type="match status" value="1"/>
</dbReference>
<dbReference type="RefSeq" id="WP_122896803.1">
    <property type="nucleotide sequence ID" value="NZ_RHIB01000001.1"/>
</dbReference>
<gene>
    <name evidence="2" type="ORF">EBO34_04875</name>
</gene>
<evidence type="ECO:0000259" key="1">
    <source>
        <dbReference type="PROSITE" id="PS51782"/>
    </source>
</evidence>
<sequence length="267" mass="29114">MAILNGTHSIHTVQAGDTLYSLALRYESDVEDIIKANALYPPFTEQYTIFPGEKLIIPKRYPDRTVTLYTVSEGETLGAISKRFGTTPDLIAGMNDTIQNPDFIYPYQQVSIPAVIYVIEEGDSLFTISHSLGVSLQKVLTANQFRTGISPDLIYEGTFLIIPLPTSGNIVVFEPRPGAPFNDGGIISGLARAFEANVLYRLVDQNDKTVSGERFTTAALAGPAYGSFVASVPFDNLPTSDTGTLWVYTRSAEDGSVQDLVKLKVSF</sequence>
<name>A0A3M7TWK7_9BACI</name>
<feature type="domain" description="LysM" evidence="1">
    <location>
        <begin position="115"/>
        <end position="162"/>
    </location>
</feature>
<dbReference type="Pfam" id="PF01476">
    <property type="entry name" value="LysM"/>
    <property type="match status" value="3"/>
</dbReference>
<dbReference type="AlphaFoldDB" id="A0A3M7TWK7"/>